<dbReference type="InterPro" id="IPR044060">
    <property type="entry name" value="Bacterial_rp_domain"/>
</dbReference>
<sequence>QDPMFVRGRLGNYYLSQFEAGQILDPNGRVVDPNVNPEDATSPAVDAGSGDANDPNIAMHLYSTRTDNYVDANGNKDFGRVDIGYHYDDPLPPVQFYLNTYAINGSISPPSGFYTQYIQVPLKAVPNPGYQLKSWSGTDDDTSRVLNNIVTMDSYKYVVVEFQSIMVELRARVVGGNGTVTPRRGTYLRGTVVTLTATPANPSHRVIWTGTDDDTSTLLTNTVTMVNDLHIVEVRFYAPRTLNVPGDYTNLQHAIDDAMDGDIILIAPADQPYLTVDG</sequence>
<comment type="caution">
    <text evidence="3">The sequence shown here is derived from an EMBL/GenBank/DDBJ whole genome shotgun (WGS) entry which is preliminary data.</text>
</comment>
<feature type="non-terminal residue" evidence="3">
    <location>
        <position position="1"/>
    </location>
</feature>
<protein>
    <recommendedName>
        <fullName evidence="2">Bacterial repeat domain-containing protein</fullName>
    </recommendedName>
</protein>
<feature type="region of interest" description="Disordered" evidence="1">
    <location>
        <begin position="32"/>
        <end position="52"/>
    </location>
</feature>
<dbReference type="EMBL" id="BARV01019157">
    <property type="protein sequence ID" value="GAI27790.1"/>
    <property type="molecule type" value="Genomic_DNA"/>
</dbReference>
<feature type="non-terminal residue" evidence="3">
    <location>
        <position position="278"/>
    </location>
</feature>
<organism evidence="3">
    <name type="scientific">marine sediment metagenome</name>
    <dbReference type="NCBI Taxonomy" id="412755"/>
    <lineage>
        <taxon>unclassified sequences</taxon>
        <taxon>metagenomes</taxon>
        <taxon>ecological metagenomes</taxon>
    </lineage>
</organism>
<evidence type="ECO:0000313" key="3">
    <source>
        <dbReference type="EMBL" id="GAI27790.1"/>
    </source>
</evidence>
<dbReference type="Pfam" id="PF18998">
    <property type="entry name" value="Flg_new_2"/>
    <property type="match status" value="2"/>
</dbReference>
<name>X1NLV5_9ZZZZ</name>
<feature type="domain" description="Bacterial repeat" evidence="2">
    <location>
        <begin position="103"/>
        <end position="164"/>
    </location>
</feature>
<reference evidence="3" key="1">
    <citation type="journal article" date="2014" name="Front. Microbiol.">
        <title>High frequency of phylogenetically diverse reductive dehalogenase-homologous genes in deep subseafloor sedimentary metagenomes.</title>
        <authorList>
            <person name="Kawai M."/>
            <person name="Futagami T."/>
            <person name="Toyoda A."/>
            <person name="Takaki Y."/>
            <person name="Nishi S."/>
            <person name="Hori S."/>
            <person name="Arai W."/>
            <person name="Tsubouchi T."/>
            <person name="Morono Y."/>
            <person name="Uchiyama I."/>
            <person name="Ito T."/>
            <person name="Fujiyama A."/>
            <person name="Inagaki F."/>
            <person name="Takami H."/>
        </authorList>
    </citation>
    <scope>NUCLEOTIDE SEQUENCE</scope>
    <source>
        <strain evidence="3">Expedition CK06-06</strain>
    </source>
</reference>
<evidence type="ECO:0000259" key="2">
    <source>
        <dbReference type="Pfam" id="PF18998"/>
    </source>
</evidence>
<gene>
    <name evidence="3" type="ORF">S06H3_32239</name>
</gene>
<proteinExistence type="predicted"/>
<feature type="domain" description="Bacterial repeat" evidence="2">
    <location>
        <begin position="175"/>
        <end position="230"/>
    </location>
</feature>
<accession>X1NLV5</accession>
<dbReference type="AlphaFoldDB" id="X1NLV5"/>
<evidence type="ECO:0000256" key="1">
    <source>
        <dbReference type="SAM" id="MobiDB-lite"/>
    </source>
</evidence>